<feature type="signal peptide" evidence="2">
    <location>
        <begin position="1"/>
        <end position="24"/>
    </location>
</feature>
<organism evidence="4 5">
    <name type="scientific">Pseudodonghicola flavimaris</name>
    <dbReference type="NCBI Taxonomy" id="3050036"/>
    <lineage>
        <taxon>Bacteria</taxon>
        <taxon>Pseudomonadati</taxon>
        <taxon>Pseudomonadota</taxon>
        <taxon>Alphaproteobacteria</taxon>
        <taxon>Rhodobacterales</taxon>
        <taxon>Paracoccaceae</taxon>
        <taxon>Pseudodonghicola</taxon>
    </lineage>
</organism>
<protein>
    <submittedName>
        <fullName evidence="4">SH3 domain-containing protein</fullName>
    </submittedName>
</protein>
<evidence type="ECO:0000259" key="3">
    <source>
        <dbReference type="SMART" id="SM00287"/>
    </source>
</evidence>
<feature type="chain" id="PRO_5047020546" evidence="2">
    <location>
        <begin position="25"/>
        <end position="271"/>
    </location>
</feature>
<evidence type="ECO:0000313" key="4">
    <source>
        <dbReference type="EMBL" id="MDK3018460.1"/>
    </source>
</evidence>
<evidence type="ECO:0000256" key="2">
    <source>
        <dbReference type="SAM" id="SignalP"/>
    </source>
</evidence>
<evidence type="ECO:0000313" key="5">
    <source>
        <dbReference type="Proteomes" id="UP001243757"/>
    </source>
</evidence>
<reference evidence="4 5" key="1">
    <citation type="submission" date="2023-05" db="EMBL/GenBank/DDBJ databases">
        <title>Pseudodonghicola sp. nov.</title>
        <authorList>
            <person name="Huang J."/>
        </authorList>
    </citation>
    <scope>NUCLEOTIDE SEQUENCE [LARGE SCALE GENOMIC DNA]</scope>
    <source>
        <strain evidence="4 5">IC7</strain>
    </source>
</reference>
<keyword evidence="2" id="KW-0732">Signal</keyword>
<proteinExistence type="predicted"/>
<accession>A0ABT7F1H4</accession>
<dbReference type="Proteomes" id="UP001243757">
    <property type="component" value="Unassembled WGS sequence"/>
</dbReference>
<feature type="domain" description="SH3b" evidence="3">
    <location>
        <begin position="24"/>
        <end position="89"/>
    </location>
</feature>
<dbReference type="RefSeq" id="WP_284481277.1">
    <property type="nucleotide sequence ID" value="NZ_JASNJD010000008.1"/>
</dbReference>
<dbReference type="EMBL" id="JASNJD010000008">
    <property type="protein sequence ID" value="MDK3018460.1"/>
    <property type="molecule type" value="Genomic_DNA"/>
</dbReference>
<dbReference type="InterPro" id="IPR003646">
    <property type="entry name" value="SH3-like_bac-type"/>
</dbReference>
<feature type="compositionally biased region" description="Low complexity" evidence="1">
    <location>
        <begin position="159"/>
        <end position="252"/>
    </location>
</feature>
<dbReference type="Gene3D" id="2.30.30.40">
    <property type="entry name" value="SH3 Domains"/>
    <property type="match status" value="1"/>
</dbReference>
<feature type="region of interest" description="Disordered" evidence="1">
    <location>
        <begin position="119"/>
        <end position="271"/>
    </location>
</feature>
<gene>
    <name evidence="4" type="ORF">QO033_12295</name>
</gene>
<comment type="caution">
    <text evidence="4">The sequence shown here is derived from an EMBL/GenBank/DDBJ whole genome shotgun (WGS) entry which is preliminary data.</text>
</comment>
<name>A0ABT7F1H4_9RHOB</name>
<dbReference type="Pfam" id="PF08239">
    <property type="entry name" value="SH3_3"/>
    <property type="match status" value="1"/>
</dbReference>
<dbReference type="SMART" id="SM00287">
    <property type="entry name" value="SH3b"/>
    <property type="match status" value="1"/>
</dbReference>
<evidence type="ECO:0000256" key="1">
    <source>
        <dbReference type="SAM" id="MobiDB-lite"/>
    </source>
</evidence>
<keyword evidence="5" id="KW-1185">Reference proteome</keyword>
<sequence>MFRKLLAPLLLSTSLALGAVAAHADSYLYVRDGVTLNARGGPGTRYVAYQMLRPGTRVTMINRLGDWAQVRTPEGALLWVFASYLMTTPSRHIHTPGRPIILRPLPVEQQHRYPGVVVPQNRPLPGQHMVPGQHMTPGQQMIPGQIPVRPMPGQPTRPGQPAIQQPQYQQNLQMRPSQEPRFQQQMQQQQQRPQLQKQQRPAPQQQQMQQQPRQNLQQHPQQQLKQHPQQQLKQRPQQQFQQPRVQQRPQPQVHGPDEVVGPDGKIIYKGP</sequence>